<dbReference type="InterPro" id="IPR027417">
    <property type="entry name" value="P-loop_NTPase"/>
</dbReference>
<keyword evidence="1" id="KW-0472">Membrane</keyword>
<keyword evidence="1" id="KW-1133">Transmembrane helix</keyword>
<accession>A0A1H4RUL7</accession>
<evidence type="ECO:0008006" key="4">
    <source>
        <dbReference type="Google" id="ProtNLM"/>
    </source>
</evidence>
<evidence type="ECO:0000313" key="2">
    <source>
        <dbReference type="EMBL" id="SEC35602.1"/>
    </source>
</evidence>
<dbReference type="SUPFAM" id="SSF52540">
    <property type="entry name" value="P-loop containing nucleoside triphosphate hydrolases"/>
    <property type="match status" value="1"/>
</dbReference>
<feature type="transmembrane region" description="Helical" evidence="1">
    <location>
        <begin position="347"/>
        <end position="369"/>
    </location>
</feature>
<reference evidence="3" key="1">
    <citation type="submission" date="2016-10" db="EMBL/GenBank/DDBJ databases">
        <authorList>
            <person name="Varghese N."/>
            <person name="Submissions S."/>
        </authorList>
    </citation>
    <scope>NUCLEOTIDE SEQUENCE [LARGE SCALE GENOMIC DNA]</scope>
    <source>
        <strain evidence="3">DSM 44498</strain>
    </source>
</reference>
<gene>
    <name evidence="2" type="ORF">SAMN04490239_3792</name>
</gene>
<keyword evidence="1" id="KW-0812">Transmembrane</keyword>
<dbReference type="AlphaFoldDB" id="A0A1H4RUL7"/>
<protein>
    <recommendedName>
        <fullName evidence="4">50S ribosome-binding GTPase</fullName>
    </recommendedName>
</protein>
<dbReference type="RefSeq" id="WP_072947530.1">
    <property type="nucleotide sequence ID" value="NZ_FNSV01000005.1"/>
</dbReference>
<keyword evidence="3" id="KW-1185">Reference proteome</keyword>
<proteinExistence type="predicted"/>
<name>A0A1H4RUL7_9NOCA</name>
<evidence type="ECO:0000256" key="1">
    <source>
        <dbReference type="SAM" id="Phobius"/>
    </source>
</evidence>
<dbReference type="OrthoDB" id="4373699at2"/>
<dbReference type="EMBL" id="FNSV01000005">
    <property type="protein sequence ID" value="SEC35602.1"/>
    <property type="molecule type" value="Genomic_DNA"/>
</dbReference>
<organism evidence="2 3">
    <name type="scientific">Rhodococcus koreensis</name>
    <dbReference type="NCBI Taxonomy" id="99653"/>
    <lineage>
        <taxon>Bacteria</taxon>
        <taxon>Bacillati</taxon>
        <taxon>Actinomycetota</taxon>
        <taxon>Actinomycetes</taxon>
        <taxon>Mycobacteriales</taxon>
        <taxon>Nocardiaceae</taxon>
        <taxon>Rhodococcus</taxon>
    </lineage>
</organism>
<sequence length="482" mass="51867">MTTPQLSDLPAETVDVVARWNPDAVARLKSGGPAQRGVLVAGPRRAGKTTLVRRLRALDAPALAFVEDPLDAGVVLMVLDASAPLGREELSVLDVVARPACPVVFALTKTDLHRDWAGVRERNRTLLARHAARFADAEIHPVAAGGSGVEAVLAALQRAARDEARDSRPAAEAVLEQTRRMIAATARSVRETEPGAELRAERVRALTLRDGGRTERVAQLRGQVQLAKVELLHEVASQVRAAGTSARSEIDRAGRGTLADYPGRLAEIVRERSGAVDTAVTGRLDDLRSRVGVAVSDPEAAAPLAEPVVPEGPEPRHRGLEDRMTILIGASAGLGLGRLVVSPLSMVPALDIATIPLTLALGAVAAWWLTRSRAHVAERAHVRQWATEALVHVRSQWEQFVLARLLAAETRVSEAVIAESRVAAREVDERVARIDGELRRLAARRSGQLSSCERDLAAVDRGLQEVRRPAGEPNRRGERLNT</sequence>
<dbReference type="Gene3D" id="3.40.50.300">
    <property type="entry name" value="P-loop containing nucleotide triphosphate hydrolases"/>
    <property type="match status" value="1"/>
</dbReference>
<dbReference type="Proteomes" id="UP000183561">
    <property type="component" value="Unassembled WGS sequence"/>
</dbReference>
<evidence type="ECO:0000313" key="3">
    <source>
        <dbReference type="Proteomes" id="UP000183561"/>
    </source>
</evidence>